<feature type="transmembrane region" description="Helical" evidence="1">
    <location>
        <begin position="12"/>
        <end position="33"/>
    </location>
</feature>
<dbReference type="Proteomes" id="UP000230391">
    <property type="component" value="Unassembled WGS sequence"/>
</dbReference>
<sequence length="62" mass="7245">MNFFKDTTFTWLQIGAFKLATIFLGIVIGAYWSEIFMPYLTLLLVVAMISGLYIGMVWFRQR</sequence>
<comment type="caution">
    <text evidence="2">The sequence shown here is derived from an EMBL/GenBank/DDBJ whole genome shotgun (WGS) entry which is preliminary data.</text>
</comment>
<keyword evidence="1" id="KW-0472">Membrane</keyword>
<keyword evidence="1" id="KW-0812">Transmembrane</keyword>
<gene>
    <name evidence="2" type="ORF">CO026_01225</name>
</gene>
<accession>A0A2M8FFA8</accession>
<dbReference type="EMBL" id="PFRD01000053">
    <property type="protein sequence ID" value="PJC56271.1"/>
    <property type="molecule type" value="Genomic_DNA"/>
</dbReference>
<feature type="transmembrane region" description="Helical" evidence="1">
    <location>
        <begin position="39"/>
        <end position="59"/>
    </location>
</feature>
<organism evidence="2 3">
    <name type="scientific">Candidatus Kaiserbacteria bacterium CG_4_9_14_0_2_um_filter_41_32</name>
    <dbReference type="NCBI Taxonomy" id="1974601"/>
    <lineage>
        <taxon>Bacteria</taxon>
        <taxon>Candidatus Kaiseribacteriota</taxon>
    </lineage>
</organism>
<evidence type="ECO:0000256" key="1">
    <source>
        <dbReference type="SAM" id="Phobius"/>
    </source>
</evidence>
<protein>
    <submittedName>
        <fullName evidence="2">Uncharacterized protein</fullName>
    </submittedName>
</protein>
<reference evidence="3" key="1">
    <citation type="submission" date="2017-09" db="EMBL/GenBank/DDBJ databases">
        <title>Depth-based differentiation of microbial function through sediment-hosted aquifers and enrichment of novel symbionts in the deep terrestrial subsurface.</title>
        <authorList>
            <person name="Probst A.J."/>
            <person name="Ladd B."/>
            <person name="Jarett J.K."/>
            <person name="Geller-Mcgrath D.E."/>
            <person name="Sieber C.M.K."/>
            <person name="Emerson J.B."/>
            <person name="Anantharaman K."/>
            <person name="Thomas B.C."/>
            <person name="Malmstrom R."/>
            <person name="Stieglmeier M."/>
            <person name="Klingl A."/>
            <person name="Woyke T."/>
            <person name="Ryan C.M."/>
            <person name="Banfield J.F."/>
        </authorList>
    </citation>
    <scope>NUCLEOTIDE SEQUENCE [LARGE SCALE GENOMIC DNA]</scope>
</reference>
<keyword evidence="1" id="KW-1133">Transmembrane helix</keyword>
<evidence type="ECO:0000313" key="3">
    <source>
        <dbReference type="Proteomes" id="UP000230391"/>
    </source>
</evidence>
<name>A0A2M8FFA8_9BACT</name>
<proteinExistence type="predicted"/>
<dbReference type="AlphaFoldDB" id="A0A2M8FFA8"/>
<evidence type="ECO:0000313" key="2">
    <source>
        <dbReference type="EMBL" id="PJC56271.1"/>
    </source>
</evidence>